<evidence type="ECO:0000256" key="10">
    <source>
        <dbReference type="ARBA" id="ARBA00023012"/>
    </source>
</evidence>
<dbReference type="Pfam" id="PF07696">
    <property type="entry name" value="7TMR-DISMED2"/>
    <property type="match status" value="1"/>
</dbReference>
<dbReference type="PANTHER" id="PTHR45339">
    <property type="entry name" value="HYBRID SIGNAL TRANSDUCTION HISTIDINE KINASE J"/>
    <property type="match status" value="1"/>
</dbReference>
<feature type="transmembrane region" description="Helical" evidence="14">
    <location>
        <begin position="180"/>
        <end position="199"/>
    </location>
</feature>
<feature type="domain" description="Histidine kinase" evidence="15">
    <location>
        <begin position="435"/>
        <end position="655"/>
    </location>
</feature>
<reference evidence="19" key="1">
    <citation type="journal article" date="2019" name="Int. J. Syst. Evol. Microbiol.">
        <title>The Global Catalogue of Microorganisms (GCM) 10K type strain sequencing project: providing services to taxonomists for standard genome sequencing and annotation.</title>
        <authorList>
            <consortium name="The Broad Institute Genomics Platform"/>
            <consortium name="The Broad Institute Genome Sequencing Center for Infectious Disease"/>
            <person name="Wu L."/>
            <person name="Ma J."/>
        </authorList>
    </citation>
    <scope>NUCLEOTIDE SEQUENCE [LARGE SCALE GENOMIC DNA]</scope>
    <source>
        <strain evidence="19">KCTC 52473</strain>
    </source>
</reference>
<keyword evidence="7" id="KW-0547">Nucleotide-binding</keyword>
<dbReference type="Gene3D" id="1.10.287.130">
    <property type="match status" value="1"/>
</dbReference>
<gene>
    <name evidence="18" type="ORF">ACFOHL_15250</name>
</gene>
<protein>
    <recommendedName>
        <fullName evidence="3">histidine kinase</fullName>
        <ecNumber evidence="3">2.7.13.3</ecNumber>
    </recommendedName>
</protein>
<feature type="domain" description="Response regulatory" evidence="16">
    <location>
        <begin position="802"/>
        <end position="918"/>
    </location>
</feature>
<dbReference type="RefSeq" id="WP_376921106.1">
    <property type="nucleotide sequence ID" value="NZ_JBHRSW010000043.1"/>
</dbReference>
<dbReference type="Gene3D" id="1.20.120.160">
    <property type="entry name" value="HPT domain"/>
    <property type="match status" value="1"/>
</dbReference>
<comment type="catalytic activity">
    <reaction evidence="1">
        <text>ATP + protein L-histidine = ADP + protein N-phospho-L-histidine.</text>
        <dbReference type="EC" id="2.7.13.3"/>
    </reaction>
</comment>
<evidence type="ECO:0000259" key="16">
    <source>
        <dbReference type="PROSITE" id="PS50110"/>
    </source>
</evidence>
<name>A0ABV7FW90_9ALTE</name>
<evidence type="ECO:0000259" key="17">
    <source>
        <dbReference type="PROSITE" id="PS50894"/>
    </source>
</evidence>
<evidence type="ECO:0000256" key="13">
    <source>
        <dbReference type="PROSITE-ProRule" id="PRU00169"/>
    </source>
</evidence>
<evidence type="ECO:0000256" key="6">
    <source>
        <dbReference type="ARBA" id="ARBA00022692"/>
    </source>
</evidence>
<feature type="transmembrane region" description="Helical" evidence="14">
    <location>
        <begin position="249"/>
        <end position="265"/>
    </location>
</feature>
<dbReference type="PROSITE" id="PS50894">
    <property type="entry name" value="HPT"/>
    <property type="match status" value="1"/>
</dbReference>
<dbReference type="Pfam" id="PF01627">
    <property type="entry name" value="Hpt"/>
    <property type="match status" value="1"/>
</dbReference>
<feature type="transmembrane region" description="Helical" evidence="14">
    <location>
        <begin position="303"/>
        <end position="322"/>
    </location>
</feature>
<dbReference type="InterPro" id="IPR036890">
    <property type="entry name" value="HATPase_C_sf"/>
</dbReference>
<dbReference type="SUPFAM" id="SSF55874">
    <property type="entry name" value="ATPase domain of HSP90 chaperone/DNA topoisomerase II/histidine kinase"/>
    <property type="match status" value="1"/>
</dbReference>
<dbReference type="EMBL" id="JBHRSW010000043">
    <property type="protein sequence ID" value="MFC3122980.1"/>
    <property type="molecule type" value="Genomic_DNA"/>
</dbReference>
<dbReference type="SMART" id="SM00387">
    <property type="entry name" value="HATPase_c"/>
    <property type="match status" value="1"/>
</dbReference>
<dbReference type="SUPFAM" id="SSF47226">
    <property type="entry name" value="Histidine-containing phosphotransfer domain, HPT domain"/>
    <property type="match status" value="1"/>
</dbReference>
<feature type="domain" description="HPt" evidence="17">
    <location>
        <begin position="955"/>
        <end position="1045"/>
    </location>
</feature>
<evidence type="ECO:0000256" key="14">
    <source>
        <dbReference type="SAM" id="Phobius"/>
    </source>
</evidence>
<dbReference type="InterPro" id="IPR003594">
    <property type="entry name" value="HATPase_dom"/>
</dbReference>
<dbReference type="Proteomes" id="UP001595478">
    <property type="component" value="Unassembled WGS sequence"/>
</dbReference>
<feature type="transmembrane region" description="Helical" evidence="14">
    <location>
        <begin position="334"/>
        <end position="354"/>
    </location>
</feature>
<dbReference type="InterPro" id="IPR001789">
    <property type="entry name" value="Sig_transdc_resp-reg_receiver"/>
</dbReference>
<evidence type="ECO:0000256" key="8">
    <source>
        <dbReference type="ARBA" id="ARBA00022840"/>
    </source>
</evidence>
<evidence type="ECO:0000256" key="7">
    <source>
        <dbReference type="ARBA" id="ARBA00022741"/>
    </source>
</evidence>
<dbReference type="CDD" id="cd16922">
    <property type="entry name" value="HATPase_EvgS-ArcB-TorS-like"/>
    <property type="match status" value="1"/>
</dbReference>
<dbReference type="InterPro" id="IPR008207">
    <property type="entry name" value="Sig_transdc_His_kin_Hpt_dom"/>
</dbReference>
<dbReference type="Pfam" id="PF02518">
    <property type="entry name" value="HATPase_c"/>
    <property type="match status" value="1"/>
</dbReference>
<evidence type="ECO:0000256" key="2">
    <source>
        <dbReference type="ARBA" id="ARBA00004651"/>
    </source>
</evidence>
<dbReference type="SUPFAM" id="SSF52172">
    <property type="entry name" value="CheY-like"/>
    <property type="match status" value="1"/>
</dbReference>
<dbReference type="CDD" id="cd00082">
    <property type="entry name" value="HisKA"/>
    <property type="match status" value="1"/>
</dbReference>
<keyword evidence="6 14" id="KW-0812">Transmembrane</keyword>
<keyword evidence="11 14" id="KW-0472">Membrane</keyword>
<accession>A0ABV7FW90</accession>
<feature type="transmembrane region" description="Helical" evidence="14">
    <location>
        <begin position="277"/>
        <end position="297"/>
    </location>
</feature>
<dbReference type="CDD" id="cd00088">
    <property type="entry name" value="HPT"/>
    <property type="match status" value="1"/>
</dbReference>
<dbReference type="InterPro" id="IPR036641">
    <property type="entry name" value="HPT_dom_sf"/>
</dbReference>
<evidence type="ECO:0000256" key="3">
    <source>
        <dbReference type="ARBA" id="ARBA00012438"/>
    </source>
</evidence>
<keyword evidence="5 13" id="KW-0597">Phosphoprotein</keyword>
<dbReference type="InterPro" id="IPR011622">
    <property type="entry name" value="7TMR_DISM_rcpt_extracell_dom2"/>
</dbReference>
<dbReference type="Gene3D" id="3.30.565.10">
    <property type="entry name" value="Histidine kinase-like ATPase, C-terminal domain"/>
    <property type="match status" value="1"/>
</dbReference>
<dbReference type="InterPro" id="IPR004358">
    <property type="entry name" value="Sig_transdc_His_kin-like_C"/>
</dbReference>
<dbReference type="PROSITE" id="PS50109">
    <property type="entry name" value="HIS_KIN"/>
    <property type="match status" value="1"/>
</dbReference>
<evidence type="ECO:0000313" key="19">
    <source>
        <dbReference type="Proteomes" id="UP001595478"/>
    </source>
</evidence>
<dbReference type="Pfam" id="PF00512">
    <property type="entry name" value="HisKA"/>
    <property type="match status" value="1"/>
</dbReference>
<keyword evidence="4" id="KW-1003">Cell membrane</keyword>
<organism evidence="18 19">
    <name type="scientific">Agaribacter flavus</name>
    <dbReference type="NCBI Taxonomy" id="1902781"/>
    <lineage>
        <taxon>Bacteria</taxon>
        <taxon>Pseudomonadati</taxon>
        <taxon>Pseudomonadota</taxon>
        <taxon>Gammaproteobacteria</taxon>
        <taxon>Alteromonadales</taxon>
        <taxon>Alteromonadaceae</taxon>
        <taxon>Agaribacter</taxon>
    </lineage>
</organism>
<dbReference type="PRINTS" id="PR00344">
    <property type="entry name" value="BCTRLSENSOR"/>
</dbReference>
<keyword evidence="9 14" id="KW-1133">Transmembrane helix</keyword>
<feature type="modified residue" description="Phosphohistidine" evidence="12">
    <location>
        <position position="994"/>
    </location>
</feature>
<feature type="modified residue" description="4-aspartylphosphate" evidence="13">
    <location>
        <position position="851"/>
    </location>
</feature>
<evidence type="ECO:0000259" key="15">
    <source>
        <dbReference type="PROSITE" id="PS50109"/>
    </source>
</evidence>
<dbReference type="SMART" id="SM00388">
    <property type="entry name" value="HisKA"/>
    <property type="match status" value="1"/>
</dbReference>
<proteinExistence type="predicted"/>
<dbReference type="Gene3D" id="2.60.40.2380">
    <property type="match status" value="1"/>
</dbReference>
<evidence type="ECO:0000256" key="5">
    <source>
        <dbReference type="ARBA" id="ARBA00022553"/>
    </source>
</evidence>
<dbReference type="InterPro" id="IPR036097">
    <property type="entry name" value="HisK_dim/P_sf"/>
</dbReference>
<dbReference type="Gene3D" id="3.40.50.2300">
    <property type="match status" value="1"/>
</dbReference>
<dbReference type="EC" id="2.7.13.3" evidence="3"/>
<evidence type="ECO:0000256" key="1">
    <source>
        <dbReference type="ARBA" id="ARBA00000085"/>
    </source>
</evidence>
<comment type="caution">
    <text evidence="18">The sequence shown here is derived from an EMBL/GenBank/DDBJ whole genome shotgun (WGS) entry which is preliminary data.</text>
</comment>
<evidence type="ECO:0000256" key="4">
    <source>
        <dbReference type="ARBA" id="ARBA00022475"/>
    </source>
</evidence>
<dbReference type="InterPro" id="IPR003661">
    <property type="entry name" value="HisK_dim/P_dom"/>
</dbReference>
<keyword evidence="8" id="KW-0067">ATP-binding</keyword>
<dbReference type="CDD" id="cd17546">
    <property type="entry name" value="REC_hyHK_CKI1_RcsC-like"/>
    <property type="match status" value="1"/>
</dbReference>
<dbReference type="PROSITE" id="PS50110">
    <property type="entry name" value="RESPONSE_REGULATORY"/>
    <property type="match status" value="1"/>
</dbReference>
<evidence type="ECO:0000313" key="18">
    <source>
        <dbReference type="EMBL" id="MFC3122980.1"/>
    </source>
</evidence>
<dbReference type="Pfam" id="PF07695">
    <property type="entry name" value="7TMR-DISM_7TM"/>
    <property type="match status" value="1"/>
</dbReference>
<dbReference type="SMART" id="SM00448">
    <property type="entry name" value="REC"/>
    <property type="match status" value="1"/>
</dbReference>
<dbReference type="SUPFAM" id="SSF47384">
    <property type="entry name" value="Homodimeric domain of signal transducing histidine kinase"/>
    <property type="match status" value="1"/>
</dbReference>
<dbReference type="Pfam" id="PF00072">
    <property type="entry name" value="Response_reg"/>
    <property type="match status" value="1"/>
</dbReference>
<dbReference type="InterPro" id="IPR011006">
    <property type="entry name" value="CheY-like_superfamily"/>
</dbReference>
<sequence>MCKFIVLLSFTFFFEKGEAADPEKHIYLSYNTEHEEITSKMLAQEWRSENVSATNYIYNRQLLPVIDASHAHFGFQERGLWLHANISNLSSNTKWIVSLRGSQIQDARFFLYENNKALVNVTDGNTNKSSSYSFPTFPISLETNKTYDIYIYVLSSSLSTRIPVYISQASQHKTINHLDFLLWGVFYGAMFILAGYATFYSLSNPSINNVLFLFHIALILALQLLWSGHSVILPNHFYLLQSLVKIEELFLLISMSCTVFSLKLLPKKNYRYELNYVLKANLFITAVILILLVSDSITPALRLWLSVGAVVLSIASNTWIVSSSLVRSYAPAKPLLVAWCVCILAVAAYSAYYAGWLPTSTFGTQIYQAILVFQACAFLYAIVDKNQYELKLEATQAKADAENNFLIIEEQNVHLDISRKKAEKANEVKSQFLANMSHEIRTPLNAIVGFSKELENRSNPSESDEHVKIINSSANDLLTIVNDILDFSKMEAGQLSLNERPFSPKELFEDIAATMSKTAHLKQLEFLYEVEATPPRLIGDAFKVKQLITNLISNALKFTNYGFVGLKVQTLSESSKSAKLQIQVSDSGIGINEDDIHKIFKAFHQLDDDLNRSYQGTGLGLVICQELAHLMDGNIEVSSVPAEGSNFTVTLPFKIEEGSNDNIHVVPFANKQAVVVDTWGASRRAIVKQLMQAGFEVSSYESLSIATQFIHSDTFVFLSLPQKHMNYRAKWMNILSKVKPVAIVLLYSGPVPNSQLLGHVNTLPYMLRLPLTDRKLDILQGPSSKTHKSASAPSVFNLPPIRMLAVDDMELNLRLIETWLKNSPVTLDLAYDGPSAIKKCEQIEYDLILMDIQMPDMDGIETSKHIRKTTYNIGTPIVAVTAHALSEEKENFLNSGLDDFLSKPIKINQLIKVVNLWCEADAGIQNGSENKDAAICNLTMETIDWQLCIARSNNSESLAISFMDDFVEYLKQVLSNIDPLLNKNDHQSLLANVHKLHGVCCYTGVPKLQSFCHNLEVKLKEATKESYDEELAQVILEIQLILNQWPKRKARIYK</sequence>
<dbReference type="InterPro" id="IPR005467">
    <property type="entry name" value="His_kinase_dom"/>
</dbReference>
<comment type="subcellular location">
    <subcellularLocation>
        <location evidence="2">Cell membrane</location>
        <topology evidence="2">Multi-pass membrane protein</topology>
    </subcellularLocation>
</comment>
<feature type="transmembrane region" description="Helical" evidence="14">
    <location>
        <begin position="211"/>
        <end position="229"/>
    </location>
</feature>
<keyword evidence="10" id="KW-0902">Two-component regulatory system</keyword>
<evidence type="ECO:0000256" key="12">
    <source>
        <dbReference type="PROSITE-ProRule" id="PRU00110"/>
    </source>
</evidence>
<dbReference type="InterPro" id="IPR011623">
    <property type="entry name" value="7TMR_DISM_rcpt_extracell_dom1"/>
</dbReference>
<keyword evidence="19" id="KW-1185">Reference proteome</keyword>
<evidence type="ECO:0000256" key="9">
    <source>
        <dbReference type="ARBA" id="ARBA00022989"/>
    </source>
</evidence>
<dbReference type="PANTHER" id="PTHR45339:SF1">
    <property type="entry name" value="HYBRID SIGNAL TRANSDUCTION HISTIDINE KINASE J"/>
    <property type="match status" value="1"/>
</dbReference>
<evidence type="ECO:0000256" key="11">
    <source>
        <dbReference type="ARBA" id="ARBA00023136"/>
    </source>
</evidence>